<dbReference type="RefSeq" id="NP_493869.1">
    <property type="nucleotide sequence ID" value="NM_061468.4"/>
</dbReference>
<dbReference type="PIR" id="T25584">
    <property type="entry name" value="T25584"/>
</dbReference>
<keyword evidence="2" id="KW-1185">Reference proteome</keyword>
<sequence length="184" mass="20810">MSCRKSAPDQCSIWQSEIGVFKMFITMNRLLRLQIMIPELFLYNETHQGLNNQNVHAVGAYFDQHDPEGLQQVVPLLNEAAANQDVVVIDSMASLVDLYTMDSRGLHEICDLATPFFQLLAHPRISMEVKLLINRLKGVLLTRDAAILQLIIQVYENIAEGDQEAEEADERVKALLAERFGNDI</sequence>
<gene>
    <name evidence="1 3" type="ORF">C32B5.6</name>
    <name evidence="1" type="ORF">CELE_C32B5.6</name>
</gene>
<dbReference type="SMR" id="P91113"/>
<accession>P91113</accession>
<dbReference type="InParanoid" id="P91113"/>
<dbReference type="EMBL" id="BX284602">
    <property type="protein sequence ID" value="CCD66349.1"/>
    <property type="molecule type" value="Genomic_DNA"/>
</dbReference>
<dbReference type="HOGENOM" id="CLU_1469507_0_0_1"/>
<dbReference type="PaxDb" id="6239-C32B5.6"/>
<protein>
    <submittedName>
        <fullName evidence="1">Resolvase/invertase-type recombinase catalytic domain-containing protein</fullName>
    </submittedName>
</protein>
<dbReference type="UCSC" id="C32B5.6">
    <property type="organism name" value="c. elegans"/>
</dbReference>
<proteinExistence type="predicted"/>
<dbReference type="GeneID" id="183110"/>
<evidence type="ECO:0000313" key="1">
    <source>
        <dbReference type="EMBL" id="CCD66349.1"/>
    </source>
</evidence>
<evidence type="ECO:0000313" key="3">
    <source>
        <dbReference type="WormBase" id="C32B5.6a"/>
    </source>
</evidence>
<dbReference type="AGR" id="WB:WBGene00016299"/>
<dbReference type="CTD" id="183110"/>
<reference evidence="1 2" key="1">
    <citation type="journal article" date="1998" name="Science">
        <title>Genome sequence of the nematode C. elegans: a platform for investigating biology.</title>
        <authorList>
            <consortium name="The C. elegans sequencing consortium"/>
            <person name="Sulson J.E."/>
            <person name="Waterston R."/>
        </authorList>
    </citation>
    <scope>NUCLEOTIDE SEQUENCE [LARGE SCALE GENOMIC DNA]</scope>
    <source>
        <strain evidence="1 2">Bristol N2</strain>
    </source>
</reference>
<dbReference type="ExpressionAtlas" id="P91113">
    <property type="expression patterns" value="baseline and differential"/>
</dbReference>
<organism evidence="1 2">
    <name type="scientific">Caenorhabditis elegans</name>
    <dbReference type="NCBI Taxonomy" id="6239"/>
    <lineage>
        <taxon>Eukaryota</taxon>
        <taxon>Metazoa</taxon>
        <taxon>Ecdysozoa</taxon>
        <taxon>Nematoda</taxon>
        <taxon>Chromadorea</taxon>
        <taxon>Rhabditida</taxon>
        <taxon>Rhabditina</taxon>
        <taxon>Rhabditomorpha</taxon>
        <taxon>Rhabditoidea</taxon>
        <taxon>Rhabditidae</taxon>
        <taxon>Peloderinae</taxon>
        <taxon>Caenorhabditis</taxon>
    </lineage>
</organism>
<dbReference type="Bgee" id="WBGene00016299">
    <property type="expression patterns" value="Expressed in anatomical system and 4 other cell types or tissues"/>
</dbReference>
<evidence type="ECO:0000313" key="2">
    <source>
        <dbReference type="Proteomes" id="UP000001940"/>
    </source>
</evidence>
<dbReference type="WormBase" id="C32B5.6a">
    <property type="protein sequence ID" value="CE08514"/>
    <property type="gene ID" value="WBGene00016299"/>
</dbReference>
<dbReference type="AlphaFoldDB" id="P91113"/>
<dbReference type="Proteomes" id="UP000001940">
    <property type="component" value="Chromosome II"/>
</dbReference>
<name>P91113_CAEEL</name>